<dbReference type="Proteomes" id="UP001187531">
    <property type="component" value="Unassembled WGS sequence"/>
</dbReference>
<evidence type="ECO:0000256" key="5">
    <source>
        <dbReference type="SAM" id="Coils"/>
    </source>
</evidence>
<name>A0AA88KXF4_ARTSF</name>
<feature type="domain" description="Reverse transcriptase" evidence="7">
    <location>
        <begin position="512"/>
        <end position="596"/>
    </location>
</feature>
<dbReference type="InterPro" id="IPR000477">
    <property type="entry name" value="RT_dom"/>
</dbReference>
<feature type="region of interest" description="Disordered" evidence="6">
    <location>
        <begin position="1"/>
        <end position="108"/>
    </location>
</feature>
<dbReference type="Pfam" id="PF00078">
    <property type="entry name" value="RVT_1"/>
    <property type="match status" value="1"/>
</dbReference>
<evidence type="ECO:0000256" key="4">
    <source>
        <dbReference type="ARBA" id="ARBA00023054"/>
    </source>
</evidence>
<feature type="compositionally biased region" description="Polar residues" evidence="6">
    <location>
        <begin position="390"/>
        <end position="405"/>
    </location>
</feature>
<evidence type="ECO:0000256" key="1">
    <source>
        <dbReference type="ARBA" id="ARBA00004536"/>
    </source>
</evidence>
<evidence type="ECO:0000313" key="9">
    <source>
        <dbReference type="Proteomes" id="UP001187531"/>
    </source>
</evidence>
<feature type="compositionally biased region" description="Basic and acidic residues" evidence="6">
    <location>
        <begin position="85"/>
        <end position="96"/>
    </location>
</feature>
<dbReference type="GO" id="GO:0005912">
    <property type="term" value="C:adherens junction"/>
    <property type="evidence" value="ECO:0007669"/>
    <property type="project" value="UniProtKB-SubCell"/>
</dbReference>
<comment type="subcellular location">
    <subcellularLocation>
        <location evidence="1">Cell junction</location>
        <location evidence="1">Adherens junction</location>
    </subcellularLocation>
</comment>
<sequence>MHPSRNGIMQSNPSGYFPLRADNYIQSSQPTIKRIPGPPLGPPPSNQLRGPYHSIPNNARGLQRSVQSDSKLRSTPVDVNYTRNEAPEVQKYDQRSDSSSQDEPPPFIPKVVDTGMKSRRGLVKNGNPWVPIPPMASRSLPDIRTATVMHPSSDEDPDISGWRASEDELLPLGTQALARRVVEMQNRLASYANEIRIVRGQNQRLREDNQELRDLCCFLDDDRQKGRKLAREWQRFGRYTASVMRQEVSNYQSKLNLLEAKQHELVKENLELKELCLFLDEERQTVSKDTSTCPNCGILCKQMNQEFTLHIPTARRDDGDGSSASTNTDDPPQKVDDVERPSSREALLDEHIKGLPRSALYEQLLQYTKQLERRVSELEQEKLRSFQRGRASNNGPSSIQSNSQLPIRGPRPSQPPPYGMMHLKRAVELGIRDDVSPVGVSNSEDAPMNRPEAVSRALKLLSVKEQIGEGCRSKVITPCPDSKSDDWDKEEPDSLGDEEKALVNAMCNTDATSGVPQVSVLGPVLFVMYIDICINAISQTDFGLFADDTKLLGEASALSQIQSDLDALTEKFEEWQLSPNVAKCSVVHLGRQNPKYSHTMKVIDLTKSTCEKDLGVILSLDLKPEKHIGLVVRKII</sequence>
<dbReference type="PANTHER" id="PTHR13546:SF15">
    <property type="entry name" value="CCDC85"/>
    <property type="match status" value="1"/>
</dbReference>
<evidence type="ECO:0000256" key="2">
    <source>
        <dbReference type="ARBA" id="ARBA00009052"/>
    </source>
</evidence>
<feature type="coiled-coil region" evidence="5">
    <location>
        <begin position="174"/>
        <end position="215"/>
    </location>
</feature>
<evidence type="ECO:0000259" key="7">
    <source>
        <dbReference type="Pfam" id="PF00078"/>
    </source>
</evidence>
<feature type="compositionally biased region" description="Basic and acidic residues" evidence="6">
    <location>
        <begin position="331"/>
        <end position="341"/>
    </location>
</feature>
<feature type="region of interest" description="Disordered" evidence="6">
    <location>
        <begin position="474"/>
        <end position="494"/>
    </location>
</feature>
<gene>
    <name evidence="8" type="ORF">QYM36_015517</name>
</gene>
<dbReference type="Pfam" id="PF10226">
    <property type="entry name" value="CCDC85"/>
    <property type="match status" value="1"/>
</dbReference>
<keyword evidence="9" id="KW-1185">Reference proteome</keyword>
<keyword evidence="4 5" id="KW-0175">Coiled coil</keyword>
<evidence type="ECO:0000256" key="6">
    <source>
        <dbReference type="SAM" id="MobiDB-lite"/>
    </source>
</evidence>
<dbReference type="PANTHER" id="PTHR13546">
    <property type="entry name" value="RE60986P"/>
    <property type="match status" value="1"/>
</dbReference>
<accession>A0AA88KXF4</accession>
<feature type="coiled-coil region" evidence="5">
    <location>
        <begin position="241"/>
        <end position="275"/>
    </location>
</feature>
<comment type="similarity">
    <text evidence="2">Belongs to the CCDC85 family.</text>
</comment>
<comment type="caution">
    <text evidence="8">The sequence shown here is derived from an EMBL/GenBank/DDBJ whole genome shotgun (WGS) entry which is preliminary data.</text>
</comment>
<proteinExistence type="inferred from homology"/>
<evidence type="ECO:0000256" key="3">
    <source>
        <dbReference type="ARBA" id="ARBA00022949"/>
    </source>
</evidence>
<dbReference type="AlphaFoldDB" id="A0AA88KXF4"/>
<evidence type="ECO:0000313" key="8">
    <source>
        <dbReference type="EMBL" id="KAK2707862.1"/>
    </source>
</evidence>
<feature type="compositionally biased region" description="Pro residues" evidence="6">
    <location>
        <begin position="36"/>
        <end position="45"/>
    </location>
</feature>
<feature type="region of interest" description="Disordered" evidence="6">
    <location>
        <begin position="313"/>
        <end position="341"/>
    </location>
</feature>
<keyword evidence="3" id="KW-0965">Cell junction</keyword>
<dbReference type="InterPro" id="IPR019359">
    <property type="entry name" value="CCDC85"/>
</dbReference>
<dbReference type="EMBL" id="JAVRJZ010000019">
    <property type="protein sequence ID" value="KAK2707862.1"/>
    <property type="molecule type" value="Genomic_DNA"/>
</dbReference>
<organism evidence="8 9">
    <name type="scientific">Artemia franciscana</name>
    <name type="common">Brine shrimp</name>
    <name type="synonym">Artemia sanfranciscana</name>
    <dbReference type="NCBI Taxonomy" id="6661"/>
    <lineage>
        <taxon>Eukaryota</taxon>
        <taxon>Metazoa</taxon>
        <taxon>Ecdysozoa</taxon>
        <taxon>Arthropoda</taxon>
        <taxon>Crustacea</taxon>
        <taxon>Branchiopoda</taxon>
        <taxon>Anostraca</taxon>
        <taxon>Artemiidae</taxon>
        <taxon>Artemia</taxon>
    </lineage>
</organism>
<feature type="region of interest" description="Disordered" evidence="6">
    <location>
        <begin position="385"/>
        <end position="418"/>
    </location>
</feature>
<reference evidence="8" key="1">
    <citation type="submission" date="2023-07" db="EMBL/GenBank/DDBJ databases">
        <title>Chromosome-level genome assembly of Artemia franciscana.</title>
        <authorList>
            <person name="Jo E."/>
        </authorList>
    </citation>
    <scope>NUCLEOTIDE SEQUENCE</scope>
    <source>
        <tissue evidence="8">Whole body</tissue>
    </source>
</reference>
<protein>
    <recommendedName>
        <fullName evidence="7">Reverse transcriptase domain-containing protein</fullName>
    </recommendedName>
</protein>